<name>A0A6P7ZUN9_9AMPH</name>
<dbReference type="InterPro" id="IPR007677">
    <property type="entry name" value="Gasdermin"/>
</dbReference>
<feature type="domain" description="Gasdermin pore forming" evidence="4">
    <location>
        <begin position="4"/>
        <end position="237"/>
    </location>
</feature>
<dbReference type="GO" id="GO:0001786">
    <property type="term" value="F:phosphatidylserine binding"/>
    <property type="evidence" value="ECO:0007669"/>
    <property type="project" value="TreeGrafter"/>
</dbReference>
<dbReference type="GO" id="GO:0042742">
    <property type="term" value="P:defense response to bacterium"/>
    <property type="evidence" value="ECO:0007669"/>
    <property type="project" value="TreeGrafter"/>
</dbReference>
<evidence type="ECO:0000313" key="5">
    <source>
        <dbReference type="Proteomes" id="UP000515156"/>
    </source>
</evidence>
<dbReference type="GO" id="GO:0070273">
    <property type="term" value="F:phosphatidylinositol-4-phosphate binding"/>
    <property type="evidence" value="ECO:0007669"/>
    <property type="project" value="TreeGrafter"/>
</dbReference>
<dbReference type="GO" id="GO:0012505">
    <property type="term" value="C:endomembrane system"/>
    <property type="evidence" value="ECO:0007669"/>
    <property type="project" value="UniProtKB-SubCell"/>
</dbReference>
<dbReference type="PANTHER" id="PTHR16399">
    <property type="entry name" value="GASDERMIN"/>
    <property type="match status" value="1"/>
</dbReference>
<dbReference type="PANTHER" id="PTHR16399:SF18">
    <property type="entry name" value="GASDERMIN-A"/>
    <property type="match status" value="1"/>
</dbReference>
<evidence type="ECO:0000313" key="6">
    <source>
        <dbReference type="RefSeq" id="XP_030077159.1"/>
    </source>
</evidence>
<dbReference type="RefSeq" id="XP_030077159.1">
    <property type="nucleotide sequence ID" value="XM_030221299.1"/>
</dbReference>
<comment type="similarity">
    <text evidence="2">Belongs to the gasdermin family.</text>
</comment>
<organism evidence="5 6">
    <name type="scientific">Microcaecilia unicolor</name>
    <dbReference type="NCBI Taxonomy" id="1415580"/>
    <lineage>
        <taxon>Eukaryota</taxon>
        <taxon>Metazoa</taxon>
        <taxon>Chordata</taxon>
        <taxon>Craniata</taxon>
        <taxon>Vertebrata</taxon>
        <taxon>Euteleostomi</taxon>
        <taxon>Amphibia</taxon>
        <taxon>Gymnophiona</taxon>
        <taxon>Siphonopidae</taxon>
        <taxon>Microcaecilia</taxon>
    </lineage>
</organism>
<comment type="subcellular location">
    <subcellularLocation>
        <location evidence="1">Endomembrane system</location>
    </subcellularLocation>
</comment>
<evidence type="ECO:0000259" key="4">
    <source>
        <dbReference type="Pfam" id="PF04598"/>
    </source>
</evidence>
<dbReference type="InParanoid" id="A0A6P7ZUN9"/>
<gene>
    <name evidence="6" type="primary">LOC115481864</name>
</gene>
<protein>
    <submittedName>
        <fullName evidence="6">Gasdermin-A3-like</fullName>
    </submittedName>
</protein>
<dbReference type="OrthoDB" id="9944616at2759"/>
<keyword evidence="3" id="KW-0472">Membrane</keyword>
<keyword evidence="5" id="KW-1185">Reference proteome</keyword>
<dbReference type="Proteomes" id="UP000515156">
    <property type="component" value="Chromosome 12"/>
</dbReference>
<evidence type="ECO:0000256" key="3">
    <source>
        <dbReference type="ARBA" id="ARBA00023136"/>
    </source>
</evidence>
<dbReference type="GeneID" id="115481864"/>
<dbReference type="KEGG" id="muo:115481864"/>
<proteinExistence type="inferred from homology"/>
<dbReference type="AlphaFoldDB" id="A0A6P7ZUN9"/>
<dbReference type="InterPro" id="IPR040460">
    <property type="entry name" value="Gasdermin_pore"/>
</dbReference>
<evidence type="ECO:0000256" key="2">
    <source>
        <dbReference type="ARBA" id="ARBA00009279"/>
    </source>
</evidence>
<dbReference type="Pfam" id="PF04598">
    <property type="entry name" value="Gasdermin"/>
    <property type="match status" value="1"/>
</dbReference>
<reference evidence="6" key="1">
    <citation type="submission" date="2025-08" db="UniProtKB">
        <authorList>
            <consortium name="RefSeq"/>
        </authorList>
    </citation>
    <scope>IDENTIFICATION</scope>
</reference>
<evidence type="ECO:0000256" key="1">
    <source>
        <dbReference type="ARBA" id="ARBA00004308"/>
    </source>
</evidence>
<dbReference type="GO" id="GO:0005546">
    <property type="term" value="F:phosphatidylinositol-4,5-bisphosphate binding"/>
    <property type="evidence" value="ECO:0007669"/>
    <property type="project" value="TreeGrafter"/>
</dbReference>
<accession>A0A6P7ZUN9</accession>
<sequence length="451" mass="50930">MDSTFTRAAKSIISELDPDGDLIPVSNLIDSERYKHLCLMVKENLVLYPLRKKSKYVNTGFKLTDMMEAGDPGDEIEILQSKSYKVTEEVGGMLAASVDVPDMPIDMAIKAGAEISHSRSILVNKKYVTQPALESLKDKRRIDMSRTPMEEWQYKDKDIYVITEIMEIEQDTDIHTSGSIESSLNFFKVGIKGKGHKKSIIHIPKGSVLGFRAQLLKIRNGKWAVSCSPSTNEKTFDNLIYHTKSDTISVFESLKGFPRAKAEIQGECSSLKFLCQEVAEDVLLKAFVFIMKDPKTITEVETRVEQVRCSGEQYLTAMSKLLEYLGISKIPTELYRDLIELIRFFLDALNELDEDGVFMLMESVEKQNTEHQLTQVETLLAENFISTEEFDDCQISTRESNFRPILEASGGASESWNLMVQSYYIALYAALCLLHRLSSPTLSTKPKLSSV</sequence>
<dbReference type="GO" id="GO:0070269">
    <property type="term" value="P:pyroptotic inflammatory response"/>
    <property type="evidence" value="ECO:0007669"/>
    <property type="project" value="TreeGrafter"/>
</dbReference>
<dbReference type="FunCoup" id="A0A6P7ZUN9">
    <property type="interactions" value="426"/>
</dbReference>